<organism evidence="2 3">
    <name type="scientific">Clostridium botulinum (strain Hall / ATCC 3502 / NCTC 13319 / Type A)</name>
    <dbReference type="NCBI Taxonomy" id="441771"/>
    <lineage>
        <taxon>Bacteria</taxon>
        <taxon>Bacillati</taxon>
        <taxon>Bacillota</taxon>
        <taxon>Clostridia</taxon>
        <taxon>Eubacteriales</taxon>
        <taxon>Clostridiaceae</taxon>
        <taxon>Clostridium</taxon>
    </lineage>
</organism>
<evidence type="ECO:0000313" key="3">
    <source>
        <dbReference type="Proteomes" id="UP000001986"/>
    </source>
</evidence>
<feature type="signal peptide" evidence="1">
    <location>
        <begin position="1"/>
        <end position="22"/>
    </location>
</feature>
<evidence type="ECO:0000256" key="1">
    <source>
        <dbReference type="SAM" id="SignalP"/>
    </source>
</evidence>
<dbReference type="AlphaFoldDB" id="A5HXR5"/>
<evidence type="ECO:0000313" key="2">
    <source>
        <dbReference type="EMBL" id="CAL81573.1"/>
    </source>
</evidence>
<keyword evidence="3" id="KW-1185">Reference proteome</keyword>
<feature type="chain" id="PRO_5002684190" evidence="1">
    <location>
        <begin position="23"/>
        <end position="120"/>
    </location>
</feature>
<dbReference type="PATRIC" id="fig|413999.7.peg.18"/>
<dbReference type="KEGG" id="cbo:CBO0020"/>
<dbReference type="HOGENOM" id="CLU_2045558_0_0_9"/>
<keyword evidence="1" id="KW-0732">Signal</keyword>
<dbReference type="GeneID" id="5187493"/>
<name>A5HXR5_CLOBH</name>
<protein>
    <submittedName>
        <fullName evidence="2">Exported protein</fullName>
    </submittedName>
</protein>
<proteinExistence type="predicted"/>
<sequence length="120" mass="12671">MSIKKLVLTGILTLSISAPVFAAWNYASITLPRTGAWATISRGASGASQKTQVTRNAYTVNSRIINNGGTVLSGWQSHSSGTGTIRTHYSGAKKGDSVKAQFKTNATNVRTTTATIGWQP</sequence>
<dbReference type="RefSeq" id="WP_011947907.1">
    <property type="nucleotide sequence ID" value="NC_009698.1"/>
</dbReference>
<dbReference type="Proteomes" id="UP000001986">
    <property type="component" value="Chromosome"/>
</dbReference>
<reference evidence="2 3" key="1">
    <citation type="journal article" date="2007" name="Genome Res.">
        <title>Genome sequence of a proteolytic (Group I) Clostridium botulinum strain Hall A and comparative analysis of the clostridial genomes.</title>
        <authorList>
            <person name="Sebaihia M."/>
            <person name="Peck M.W."/>
            <person name="Minton N.P."/>
            <person name="Thomson N.R."/>
            <person name="Holden M.T.G."/>
            <person name="Mitchell W.J."/>
            <person name="Carter A.T."/>
            <person name="Bentley S.D."/>
            <person name="Mason D.R."/>
            <person name="Crossman L."/>
            <person name="Paul C.J."/>
            <person name="Ivens A."/>
            <person name="Wells-Bennik M.H.J."/>
            <person name="Davis I.J."/>
            <person name="Cerdeno-Tarraga A.M."/>
            <person name="Churcher C."/>
            <person name="Quail M.A."/>
            <person name="Chillingworth T."/>
            <person name="Feltwell T."/>
            <person name="Fraser A."/>
            <person name="Goodhead I."/>
            <person name="Hance Z."/>
            <person name="Jagels K."/>
            <person name="Larke N."/>
            <person name="Maddison M."/>
            <person name="Moule S."/>
            <person name="Mungall K."/>
            <person name="Norbertczak H."/>
            <person name="Rabbinowitsch E."/>
            <person name="Sanders M."/>
            <person name="Simmonds M."/>
            <person name="White B."/>
            <person name="Whithead S."/>
            <person name="Parkhill J."/>
        </authorList>
    </citation>
    <scope>NUCLEOTIDE SEQUENCE [LARGE SCALE GENOMIC DNA]</scope>
    <source>
        <strain evidence="3">Hall / ATCC 3502 / NCTC 13319 / Type A [Sanger]</strain>
    </source>
</reference>
<accession>A5HXR5</accession>
<gene>
    <name evidence="2" type="ordered locus">CBO0020</name>
</gene>
<dbReference type="KEGG" id="cbh:CLC_0037"/>
<dbReference type="EMBL" id="AM412317">
    <property type="protein sequence ID" value="CAL81573.1"/>
    <property type="molecule type" value="Genomic_DNA"/>
</dbReference>
<accession>A7FZL5</accession>